<dbReference type="PANTHER" id="PTHR31286:SF167">
    <property type="entry name" value="OS09G0268800 PROTEIN"/>
    <property type="match status" value="1"/>
</dbReference>
<dbReference type="Proteomes" id="UP001497516">
    <property type="component" value="Chromosome 4"/>
</dbReference>
<feature type="transmembrane region" description="Helical" evidence="1">
    <location>
        <begin position="55"/>
        <end position="78"/>
    </location>
</feature>
<feature type="domain" description="DUF4283" evidence="2">
    <location>
        <begin position="159"/>
        <end position="233"/>
    </location>
</feature>
<protein>
    <recommendedName>
        <fullName evidence="2">DUF4283 domain-containing protein</fullName>
    </recommendedName>
</protein>
<feature type="transmembrane region" description="Helical" evidence="1">
    <location>
        <begin position="84"/>
        <end position="105"/>
    </location>
</feature>
<keyword evidence="4" id="KW-1185">Reference proteome</keyword>
<dbReference type="InterPro" id="IPR025558">
    <property type="entry name" value="DUF4283"/>
</dbReference>
<evidence type="ECO:0000313" key="3">
    <source>
        <dbReference type="EMBL" id="CAL1381663.1"/>
    </source>
</evidence>
<evidence type="ECO:0000259" key="2">
    <source>
        <dbReference type="Pfam" id="PF14111"/>
    </source>
</evidence>
<evidence type="ECO:0000313" key="4">
    <source>
        <dbReference type="Proteomes" id="UP001497516"/>
    </source>
</evidence>
<gene>
    <name evidence="3" type="ORF">LTRI10_LOCUS23030</name>
</gene>
<dbReference type="InterPro" id="IPR040256">
    <property type="entry name" value="At4g02000-like"/>
</dbReference>
<organism evidence="3 4">
    <name type="scientific">Linum trigynum</name>
    <dbReference type="NCBI Taxonomy" id="586398"/>
    <lineage>
        <taxon>Eukaryota</taxon>
        <taxon>Viridiplantae</taxon>
        <taxon>Streptophyta</taxon>
        <taxon>Embryophyta</taxon>
        <taxon>Tracheophyta</taxon>
        <taxon>Spermatophyta</taxon>
        <taxon>Magnoliopsida</taxon>
        <taxon>eudicotyledons</taxon>
        <taxon>Gunneridae</taxon>
        <taxon>Pentapetalae</taxon>
        <taxon>rosids</taxon>
        <taxon>fabids</taxon>
        <taxon>Malpighiales</taxon>
        <taxon>Linaceae</taxon>
        <taxon>Linum</taxon>
    </lineage>
</organism>
<dbReference type="AlphaFoldDB" id="A0AAV2E6U0"/>
<evidence type="ECO:0000256" key="1">
    <source>
        <dbReference type="SAM" id="Phobius"/>
    </source>
</evidence>
<feature type="transmembrane region" description="Helical" evidence="1">
    <location>
        <begin position="117"/>
        <end position="135"/>
    </location>
</feature>
<sequence>MAIAYDDYYPSVIAVAYGDYFLRLSSSFWYSHGWGDMAVWPSTRFGRAYPRRLCFLNRTLVVMLFSSSSPISATRAVIRTSSLSSMSIFFYGSLLGGCLCFYFYIRVRLFHVFHRSLLLLPIHPLYMIMASSSNVPSEADIVVRVSGANKEISERRATLSLVARIFDPQPPNHLVIQQILSKLWGLTVGLVVFEAGFGLFRIVFPTKSDRDRALAKQPWPFRKYLLNLQAWEPPTQALYDRMASMSFWVQLKGVPHDFCTIDFGQELMQQLGEILDVGIFGSRTSAGYFLKVKILLDVTLSFRGRLMADSGESSSPGVASRFWVYLCYERLPPVCYR</sequence>
<keyword evidence="1" id="KW-0472">Membrane</keyword>
<dbReference type="PANTHER" id="PTHR31286">
    <property type="entry name" value="GLYCINE-RICH CELL WALL STRUCTURAL PROTEIN 1.8-LIKE"/>
    <property type="match status" value="1"/>
</dbReference>
<reference evidence="3 4" key="1">
    <citation type="submission" date="2024-04" db="EMBL/GenBank/DDBJ databases">
        <authorList>
            <person name="Fracassetti M."/>
        </authorList>
    </citation>
    <scope>NUCLEOTIDE SEQUENCE [LARGE SCALE GENOMIC DNA]</scope>
</reference>
<accession>A0AAV2E6U0</accession>
<dbReference type="Pfam" id="PF14111">
    <property type="entry name" value="DUF4283"/>
    <property type="match status" value="1"/>
</dbReference>
<proteinExistence type="predicted"/>
<feature type="transmembrane region" description="Helical" evidence="1">
    <location>
        <begin position="183"/>
        <end position="204"/>
    </location>
</feature>
<keyword evidence="1" id="KW-0812">Transmembrane</keyword>
<name>A0AAV2E6U0_9ROSI</name>
<keyword evidence="1" id="KW-1133">Transmembrane helix</keyword>
<dbReference type="EMBL" id="OZ034817">
    <property type="protein sequence ID" value="CAL1381663.1"/>
    <property type="molecule type" value="Genomic_DNA"/>
</dbReference>